<evidence type="ECO:0000256" key="1">
    <source>
        <dbReference type="SAM" id="SignalP"/>
    </source>
</evidence>
<protein>
    <recommendedName>
        <fullName evidence="2">Fibronectin type-III domain-containing protein</fullName>
    </recommendedName>
</protein>
<dbReference type="SMART" id="SM00060">
    <property type="entry name" value="FN3"/>
    <property type="match status" value="2"/>
</dbReference>
<dbReference type="Pfam" id="PF16318">
    <property type="entry name" value="DUF4957"/>
    <property type="match status" value="1"/>
</dbReference>
<dbReference type="Gene3D" id="2.60.40.10">
    <property type="entry name" value="Immunoglobulins"/>
    <property type="match status" value="1"/>
</dbReference>
<keyword evidence="4" id="KW-1185">Reference proteome</keyword>
<feature type="signal peptide" evidence="1">
    <location>
        <begin position="1"/>
        <end position="24"/>
    </location>
</feature>
<dbReference type="RefSeq" id="WP_079558647.1">
    <property type="nucleotide sequence ID" value="NZ_CP021904.1"/>
</dbReference>
<keyword evidence="1" id="KW-0732">Signal</keyword>
<dbReference type="InterPro" id="IPR033427">
    <property type="entry name" value="DUF5123"/>
</dbReference>
<organism evidence="3 4">
    <name type="scientific">Alkalitalea saponilacus</name>
    <dbReference type="NCBI Taxonomy" id="889453"/>
    <lineage>
        <taxon>Bacteria</taxon>
        <taxon>Pseudomonadati</taxon>
        <taxon>Bacteroidota</taxon>
        <taxon>Bacteroidia</taxon>
        <taxon>Marinilabiliales</taxon>
        <taxon>Marinilabiliaceae</taxon>
        <taxon>Alkalitalea</taxon>
    </lineage>
</organism>
<dbReference type="SUPFAM" id="SSF49265">
    <property type="entry name" value="Fibronectin type III"/>
    <property type="match status" value="1"/>
</dbReference>
<dbReference type="InterPro" id="IPR036116">
    <property type="entry name" value="FN3_sf"/>
</dbReference>
<sequence length="529" mass="58336">MKRLVKLSAYFLGLIAMASFGSCSDDIDPEITEINVSRLFSPVDLEVRIINQTSARLSWKAVNKASSYTVEFFQNESSDIEEPVFSGSPTKIIEGITYSQLPYTVPGFAGETTYSVRVKAVGESILESKWIEALFTTGTEQILSAIEPDDIGATTFILRWPAGEVATSVVLFDGTTELVFEVTQEHIEAGEITLTGLNSETGYFLRLVNNGSTRGTHNFTTLIDIGDAILVEPGDNLKEIIEAAEDGDVFAVMPGEYEVAANIHISKTIGIIAVRPFEKPVINGAVFRISGGAGFRLKDLILDGETAPDGNQTIIYDEVLGAGETYGNAIIEGCEIKNYVKGVFYASNAVLIESVSITGTIYSDIVTEGGDFIDFRNGMTKVFNFKNNTVYNSVVNRDVIRMDNAAAFSGDNTAIITLENNTFYNVITQEGSTRRILYVRLANHEIYVRKNIFVNIVGNYSNQSATTVVEMDRNNYFNAPNLTNDEITVHDRWNYTELNPGFADPENGNFTISNEDLIFYRIGDSRWIP</sequence>
<dbReference type="EMBL" id="FUYV01000019">
    <property type="protein sequence ID" value="SKC23684.1"/>
    <property type="molecule type" value="Genomic_DNA"/>
</dbReference>
<dbReference type="Pfam" id="PF00041">
    <property type="entry name" value="fn3"/>
    <property type="match status" value="1"/>
</dbReference>
<dbReference type="KEGG" id="asx:CDL62_00585"/>
<dbReference type="OrthoDB" id="691503at2"/>
<dbReference type="SUPFAM" id="SSF51126">
    <property type="entry name" value="Pectin lyase-like"/>
    <property type="match status" value="1"/>
</dbReference>
<feature type="domain" description="Fibronectin type-III" evidence="2">
    <location>
        <begin position="41"/>
        <end position="142"/>
    </location>
</feature>
<dbReference type="InterPro" id="IPR032530">
    <property type="entry name" value="DUF4957"/>
</dbReference>
<dbReference type="PROSITE" id="PS51257">
    <property type="entry name" value="PROKAR_LIPOPROTEIN"/>
    <property type="match status" value="1"/>
</dbReference>
<dbReference type="STRING" id="889453.SAMN03080601_02966"/>
<dbReference type="PROSITE" id="PS50853">
    <property type="entry name" value="FN3"/>
    <property type="match status" value="1"/>
</dbReference>
<gene>
    <name evidence="3" type="ORF">SAMN03080601_02966</name>
</gene>
<evidence type="ECO:0000259" key="2">
    <source>
        <dbReference type="PROSITE" id="PS50853"/>
    </source>
</evidence>
<dbReference type="Proteomes" id="UP000191055">
    <property type="component" value="Unassembled WGS sequence"/>
</dbReference>
<proteinExistence type="predicted"/>
<dbReference type="CDD" id="cd00063">
    <property type="entry name" value="FN3"/>
    <property type="match status" value="1"/>
</dbReference>
<dbReference type="Pfam" id="PF17161">
    <property type="entry name" value="DUF5123"/>
    <property type="match status" value="1"/>
</dbReference>
<dbReference type="InterPro" id="IPR003961">
    <property type="entry name" value="FN3_dom"/>
</dbReference>
<dbReference type="InterPro" id="IPR011050">
    <property type="entry name" value="Pectin_lyase_fold/virulence"/>
</dbReference>
<feature type="chain" id="PRO_5012662388" description="Fibronectin type-III domain-containing protein" evidence="1">
    <location>
        <begin position="25"/>
        <end position="529"/>
    </location>
</feature>
<dbReference type="InterPro" id="IPR013783">
    <property type="entry name" value="Ig-like_fold"/>
</dbReference>
<dbReference type="AlphaFoldDB" id="A0A1T5HSM1"/>
<reference evidence="4" key="1">
    <citation type="submission" date="2017-02" db="EMBL/GenBank/DDBJ databases">
        <authorList>
            <person name="Varghese N."/>
            <person name="Submissions S."/>
        </authorList>
    </citation>
    <scope>NUCLEOTIDE SEQUENCE [LARGE SCALE GENOMIC DNA]</scope>
    <source>
        <strain evidence="4">DSM 24412</strain>
    </source>
</reference>
<evidence type="ECO:0000313" key="3">
    <source>
        <dbReference type="EMBL" id="SKC23684.1"/>
    </source>
</evidence>
<accession>A0A1T5HSM1</accession>
<name>A0A1T5HSM1_9BACT</name>
<evidence type="ECO:0000313" key="4">
    <source>
        <dbReference type="Proteomes" id="UP000191055"/>
    </source>
</evidence>